<dbReference type="GeneID" id="4838507"/>
<comment type="catalytic activity">
    <reaction evidence="4 7">
        <text>(6S)-5-formyl-5,6,7,8-tetrahydrofolate + ATP = (6R)-5,10-methenyltetrahydrofolate + ADP + phosphate</text>
        <dbReference type="Rhea" id="RHEA:10488"/>
        <dbReference type="ChEBI" id="CHEBI:30616"/>
        <dbReference type="ChEBI" id="CHEBI:43474"/>
        <dbReference type="ChEBI" id="CHEBI:57455"/>
        <dbReference type="ChEBI" id="CHEBI:57457"/>
        <dbReference type="ChEBI" id="CHEBI:456216"/>
        <dbReference type="EC" id="6.3.3.2"/>
    </reaction>
</comment>
<keyword evidence="7" id="KW-0479">Metal-binding</keyword>
<dbReference type="OMA" id="DKWGIPT"/>
<comment type="similarity">
    <text evidence="1 7">Belongs to the 5-formyltetrahydrofolate cyclo-ligase family.</text>
</comment>
<dbReference type="GO" id="GO:0030272">
    <property type="term" value="F:5-formyltetrahydrofolate cyclo-ligase activity"/>
    <property type="evidence" value="ECO:0007669"/>
    <property type="project" value="UniProtKB-EC"/>
</dbReference>
<evidence type="ECO:0000256" key="6">
    <source>
        <dbReference type="PIRSR" id="PIRSR006806-1"/>
    </source>
</evidence>
<feature type="binding site" evidence="6">
    <location>
        <begin position="148"/>
        <end position="156"/>
    </location>
    <ligand>
        <name>ATP</name>
        <dbReference type="ChEBI" id="CHEBI:30616"/>
    </ligand>
</feature>
<comment type="cofactor">
    <cofactor evidence="7">
        <name>Mg(2+)</name>
        <dbReference type="ChEBI" id="CHEBI:18420"/>
    </cofactor>
</comment>
<dbReference type="Gene3D" id="3.40.50.10420">
    <property type="entry name" value="NagB/RpiA/CoA transferase-like"/>
    <property type="match status" value="1"/>
</dbReference>
<dbReference type="PANTHER" id="PTHR23407:SF1">
    <property type="entry name" value="5-FORMYLTETRAHYDROFOLATE CYCLO-LIGASE"/>
    <property type="match status" value="1"/>
</dbReference>
<dbReference type="GO" id="GO:0035999">
    <property type="term" value="P:tetrahydrofolate interconversion"/>
    <property type="evidence" value="ECO:0007669"/>
    <property type="project" value="TreeGrafter"/>
</dbReference>
<organism evidence="8 9">
    <name type="scientific">Scheffersomyces stipitis (strain ATCC 58785 / CBS 6054 / NBRC 10063 / NRRL Y-11545)</name>
    <name type="common">Yeast</name>
    <name type="synonym">Pichia stipitis</name>
    <dbReference type="NCBI Taxonomy" id="322104"/>
    <lineage>
        <taxon>Eukaryota</taxon>
        <taxon>Fungi</taxon>
        <taxon>Dikarya</taxon>
        <taxon>Ascomycota</taxon>
        <taxon>Saccharomycotina</taxon>
        <taxon>Pichiomycetes</taxon>
        <taxon>Debaryomycetaceae</taxon>
        <taxon>Scheffersomyces</taxon>
    </lineage>
</organism>
<evidence type="ECO:0000313" key="8">
    <source>
        <dbReference type="EMBL" id="ABN66596.2"/>
    </source>
</evidence>
<dbReference type="EMBL" id="CP000498">
    <property type="protein sequence ID" value="ABN66596.2"/>
    <property type="molecule type" value="Genomic_DNA"/>
</dbReference>
<dbReference type="GO" id="GO:0046872">
    <property type="term" value="F:metal ion binding"/>
    <property type="evidence" value="ECO:0007669"/>
    <property type="project" value="UniProtKB-KW"/>
</dbReference>
<dbReference type="InterPro" id="IPR037171">
    <property type="entry name" value="NagB/RpiA_transferase-like"/>
</dbReference>
<keyword evidence="2 6" id="KW-0547">Nucleotide-binding</keyword>
<dbReference type="GO" id="GO:0009396">
    <property type="term" value="P:folic acid-containing compound biosynthetic process"/>
    <property type="evidence" value="ECO:0007669"/>
    <property type="project" value="EnsemblFungi"/>
</dbReference>
<dbReference type="Pfam" id="PF01812">
    <property type="entry name" value="5-FTHF_cyc-lig"/>
    <property type="match status" value="1"/>
</dbReference>
<dbReference type="InterPro" id="IPR002698">
    <property type="entry name" value="FTHF_cligase"/>
</dbReference>
<dbReference type="FunCoup" id="A3LUI4">
    <property type="interactions" value="214"/>
</dbReference>
<dbReference type="GO" id="GO:0005524">
    <property type="term" value="F:ATP binding"/>
    <property type="evidence" value="ECO:0007669"/>
    <property type="project" value="UniProtKB-KW"/>
</dbReference>
<evidence type="ECO:0000313" key="9">
    <source>
        <dbReference type="Proteomes" id="UP000002258"/>
    </source>
</evidence>
<keyword evidence="7" id="KW-0460">Magnesium</keyword>
<dbReference type="EC" id="6.3.3.2" evidence="5 7"/>
<dbReference type="HOGENOM" id="CLU_066245_2_1_1"/>
<feature type="binding site" evidence="6">
    <location>
        <position position="60"/>
    </location>
    <ligand>
        <name>substrate</name>
    </ligand>
</feature>
<reference evidence="8 9" key="1">
    <citation type="journal article" date="2007" name="Nat. Biotechnol.">
        <title>Genome sequence of the lignocellulose-bioconverting and xylose-fermenting yeast Pichia stipitis.</title>
        <authorList>
            <person name="Jeffries T.W."/>
            <person name="Grigoriev I.V."/>
            <person name="Grimwood J."/>
            <person name="Laplaza J.M."/>
            <person name="Aerts A."/>
            <person name="Salamov A."/>
            <person name="Schmutz J."/>
            <person name="Lindquist E."/>
            <person name="Dehal P."/>
            <person name="Shapiro H."/>
            <person name="Jin Y.S."/>
            <person name="Passoth V."/>
            <person name="Richardson P.M."/>
        </authorList>
    </citation>
    <scope>NUCLEOTIDE SEQUENCE [LARGE SCALE GENOMIC DNA]</scope>
    <source>
        <strain evidence="9">ATCC 58785 / CBS 6054 / NBRC 10063 / NRRL Y-11545</strain>
    </source>
</reference>
<dbReference type="Proteomes" id="UP000002258">
    <property type="component" value="Chromosome 4"/>
</dbReference>
<dbReference type="AlphaFoldDB" id="A3LUI4"/>
<dbReference type="InterPro" id="IPR024185">
    <property type="entry name" value="FTHF_cligase-like_sf"/>
</dbReference>
<feature type="binding site" evidence="6">
    <location>
        <position position="54"/>
    </location>
    <ligand>
        <name>substrate</name>
    </ligand>
</feature>
<proteinExistence type="inferred from homology"/>
<dbReference type="STRING" id="322104.A3LUI4"/>
<gene>
    <name evidence="8" type="primary">FAU1</name>
    <name evidence="8" type="ORF">PICST_36098</name>
</gene>
<dbReference type="RefSeq" id="XP_001384625.2">
    <property type="nucleotide sequence ID" value="XM_001384588.1"/>
</dbReference>
<dbReference type="PANTHER" id="PTHR23407">
    <property type="entry name" value="ATPASE INHIBITOR/5-FORMYLTETRAHYDROFOLATE CYCLO-LIGASE"/>
    <property type="match status" value="1"/>
</dbReference>
<sequence length="207" mass="23645">MSSLKQAKTQLRRQIKESLRAISQESLQTQSNDIHKKLLGHPVFQKATKIALYMNMPDSEVKTDAIIHSCYQMGKQVYLPRCKTEVVEGRKNCHLVMLRVPSYEDVKALKPQGKYQLLEPIEGVDAMDEGDLDVVIVPGVVFSTTKQRMGHGAGFYDEFIKFYNSKHNRRPYLIGLGLHQQFVNSLPTEEHDWDLDSLVISGHDIVY</sequence>
<evidence type="ECO:0000256" key="7">
    <source>
        <dbReference type="RuleBase" id="RU361279"/>
    </source>
</evidence>
<evidence type="ECO:0000256" key="5">
    <source>
        <dbReference type="ARBA" id="ARBA00038966"/>
    </source>
</evidence>
<dbReference type="InParanoid" id="A3LUI4"/>
<keyword evidence="9" id="KW-1185">Reference proteome</keyword>
<dbReference type="SUPFAM" id="SSF100950">
    <property type="entry name" value="NagB/RpiA/CoA transferase-like"/>
    <property type="match status" value="1"/>
</dbReference>
<evidence type="ECO:0000256" key="1">
    <source>
        <dbReference type="ARBA" id="ARBA00010638"/>
    </source>
</evidence>
<feature type="binding site" evidence="6">
    <location>
        <begin position="8"/>
        <end position="12"/>
    </location>
    <ligand>
        <name>ATP</name>
        <dbReference type="ChEBI" id="CHEBI:30616"/>
    </ligand>
</feature>
<evidence type="ECO:0000256" key="4">
    <source>
        <dbReference type="ARBA" id="ARBA00036539"/>
    </source>
</evidence>
<accession>A3LUI4</accession>
<name>A3LUI4_PICST</name>
<dbReference type="PIRSF" id="PIRSF006806">
    <property type="entry name" value="FTHF_cligase"/>
    <property type="match status" value="1"/>
</dbReference>
<dbReference type="GO" id="GO:0005739">
    <property type="term" value="C:mitochondrion"/>
    <property type="evidence" value="ECO:0007669"/>
    <property type="project" value="TreeGrafter"/>
</dbReference>
<dbReference type="OrthoDB" id="2015992at2759"/>
<keyword evidence="3 6" id="KW-0067">ATP-binding</keyword>
<protein>
    <recommendedName>
        <fullName evidence="5 7">5-formyltetrahydrofolate cyclo-ligase</fullName>
        <ecNumber evidence="5 7">6.3.3.2</ecNumber>
    </recommendedName>
</protein>
<evidence type="ECO:0000256" key="2">
    <source>
        <dbReference type="ARBA" id="ARBA00022741"/>
    </source>
</evidence>
<dbReference type="NCBIfam" id="TIGR02727">
    <property type="entry name" value="MTHFS_bact"/>
    <property type="match status" value="1"/>
</dbReference>
<dbReference type="KEGG" id="pic:PICST_36098"/>
<keyword evidence="8" id="KW-0436">Ligase</keyword>
<dbReference type="eggNOG" id="KOG3093">
    <property type="taxonomic scope" value="Eukaryota"/>
</dbReference>
<evidence type="ECO:0000256" key="3">
    <source>
        <dbReference type="ARBA" id="ARBA00022840"/>
    </source>
</evidence>